<proteinExistence type="predicted"/>
<feature type="compositionally biased region" description="Basic and acidic residues" evidence="1">
    <location>
        <begin position="1"/>
        <end position="10"/>
    </location>
</feature>
<organism evidence="2 3">
    <name type="scientific">Micromonospora orduensis</name>
    <dbReference type="NCBI Taxonomy" id="1420891"/>
    <lineage>
        <taxon>Bacteria</taxon>
        <taxon>Bacillati</taxon>
        <taxon>Actinomycetota</taxon>
        <taxon>Actinomycetes</taxon>
        <taxon>Micromonosporales</taxon>
        <taxon>Micromonosporaceae</taxon>
        <taxon>Micromonospora</taxon>
    </lineage>
</organism>
<dbReference type="AlphaFoldDB" id="A0A5C4QYD4"/>
<dbReference type="EMBL" id="VDFY01000088">
    <property type="protein sequence ID" value="TNH31012.1"/>
    <property type="molecule type" value="Genomic_DNA"/>
</dbReference>
<comment type="caution">
    <text evidence="2">The sequence shown here is derived from an EMBL/GenBank/DDBJ whole genome shotgun (WGS) entry which is preliminary data.</text>
</comment>
<feature type="compositionally biased region" description="Basic residues" evidence="1">
    <location>
        <begin position="60"/>
        <end position="70"/>
    </location>
</feature>
<sequence>MDAGRTDARAVRPSAPAAPPARRPACRCRPPLRRNILDVVASGAPDTTTSRIEHDLGVRRASRGRVGRVV</sequence>
<name>A0A5C4QYD4_9ACTN</name>
<evidence type="ECO:0000313" key="3">
    <source>
        <dbReference type="Proteomes" id="UP000306145"/>
    </source>
</evidence>
<accession>A0A5C4QYD4</accession>
<feature type="region of interest" description="Disordered" evidence="1">
    <location>
        <begin position="42"/>
        <end position="70"/>
    </location>
</feature>
<evidence type="ECO:0000313" key="2">
    <source>
        <dbReference type="EMBL" id="TNH31012.1"/>
    </source>
</evidence>
<dbReference type="Proteomes" id="UP000306145">
    <property type="component" value="Unassembled WGS sequence"/>
</dbReference>
<protein>
    <submittedName>
        <fullName evidence="2">Uncharacterized protein</fullName>
    </submittedName>
</protein>
<feature type="region of interest" description="Disordered" evidence="1">
    <location>
        <begin position="1"/>
        <end position="29"/>
    </location>
</feature>
<keyword evidence="3" id="KW-1185">Reference proteome</keyword>
<gene>
    <name evidence="2" type="ORF">FHG89_04285</name>
</gene>
<reference evidence="2 3" key="1">
    <citation type="submission" date="2019-06" db="EMBL/GenBank/DDBJ databases">
        <title>Micromonospora ordensis sp. nov., isolated from deep marine sediment.</title>
        <authorList>
            <person name="Veyisoglu A."/>
            <person name="Carro L."/>
            <person name="Klenk H.-P."/>
            <person name="Sahin N."/>
        </authorList>
    </citation>
    <scope>NUCLEOTIDE SEQUENCE [LARGE SCALE GENOMIC DNA]</scope>
    <source>
        <strain evidence="2 3">S2509</strain>
    </source>
</reference>
<evidence type="ECO:0000256" key="1">
    <source>
        <dbReference type="SAM" id="MobiDB-lite"/>
    </source>
</evidence>